<dbReference type="InterPro" id="IPR000241">
    <property type="entry name" value="RlmKL-like_Mtase"/>
</dbReference>
<dbReference type="PROSITE" id="PS51165">
    <property type="entry name" value="THUMP"/>
    <property type="match status" value="1"/>
</dbReference>
<sequence length="488" mass="56194">MTQSENYPMIAKTMAELEDVLAEELIALGANDVEIGTRMVSFTGDKRLMYKANVHCRTALRILKPIYNFKAENADEVYDALKQINWEDYLSLDKTFSIDAVVFSHIFNHSKFVAYKVKDAIADWFADRYEKRPSVSVTNPDIVFNIHVAHNKCTLSLDSSGESLHKRGYRIAQTEAPLNEVLAAGMILKSGWRGESVFVDPMCGSGTLLIEAAMIALGIPPGIHRQSFGFEKWNDFDEELFSEVYNDDSGSREFSHRIVGSDISPKAIAICEKNVRNAGLKKYIDLSVKPFQQYVEAPAPHGVLITNPPYGERIKVEELSELYSMIGERLKHVFTGYNAYILSYKKESFDSIGLKHSRRFFLFNGALECEMREYEIFSGKRDDRPKKEDFREKRERSDASHYERNSKEGYRRSKRAEESDEAKPKREFRPKREHEAEKPRREFRRDINDDKADKSFRPRGRSFGAESSSGKRPYEADKKPRDHKRGNR</sequence>
<keyword evidence="1 5" id="KW-0489">Methyltransferase</keyword>
<dbReference type="PROSITE" id="PS01261">
    <property type="entry name" value="UPF0020"/>
    <property type="match status" value="1"/>
</dbReference>
<dbReference type="PANTHER" id="PTHR47313">
    <property type="entry name" value="RIBOSOMAL RNA LARGE SUBUNIT METHYLTRANSFERASE K/L"/>
    <property type="match status" value="1"/>
</dbReference>
<dbReference type="CDD" id="cd11715">
    <property type="entry name" value="THUMP_AdoMetMT"/>
    <property type="match status" value="1"/>
</dbReference>
<evidence type="ECO:0000256" key="3">
    <source>
        <dbReference type="SAM" id="MobiDB-lite"/>
    </source>
</evidence>
<dbReference type="Pfam" id="PF02926">
    <property type="entry name" value="THUMP"/>
    <property type="match status" value="1"/>
</dbReference>
<evidence type="ECO:0000256" key="2">
    <source>
        <dbReference type="ARBA" id="ARBA00022679"/>
    </source>
</evidence>
<feature type="compositionally biased region" description="Basic and acidic residues" evidence="3">
    <location>
        <begin position="382"/>
        <end position="456"/>
    </location>
</feature>
<keyword evidence="2 5" id="KW-0808">Transferase</keyword>
<dbReference type="EC" id="2.1.1.264" evidence="5"/>
<dbReference type="AlphaFoldDB" id="A0A645BGN2"/>
<evidence type="ECO:0000313" key="5">
    <source>
        <dbReference type="EMBL" id="MPM64336.1"/>
    </source>
</evidence>
<name>A0A645BGN2_9ZZZZ</name>
<dbReference type="SUPFAM" id="SSF53335">
    <property type="entry name" value="S-adenosyl-L-methionine-dependent methyltransferases"/>
    <property type="match status" value="1"/>
</dbReference>
<feature type="region of interest" description="Disordered" evidence="3">
    <location>
        <begin position="382"/>
        <end position="488"/>
    </location>
</feature>
<protein>
    <submittedName>
        <fullName evidence="5">Ribosomal RNA large subunit methyltransferase K/L</fullName>
        <ecNumber evidence="5">2.1.1.264</ecNumber>
    </submittedName>
</protein>
<comment type="caution">
    <text evidence="5">The sequence shown here is derived from an EMBL/GenBank/DDBJ whole genome shotgun (WGS) entry which is preliminary data.</text>
</comment>
<evidence type="ECO:0000256" key="1">
    <source>
        <dbReference type="ARBA" id="ARBA00022603"/>
    </source>
</evidence>
<dbReference type="SMART" id="SM00981">
    <property type="entry name" value="THUMP"/>
    <property type="match status" value="1"/>
</dbReference>
<dbReference type="InterPro" id="IPR053943">
    <property type="entry name" value="RlmKL-like_Mtase_CS"/>
</dbReference>
<dbReference type="GO" id="GO:0003723">
    <property type="term" value="F:RNA binding"/>
    <property type="evidence" value="ECO:0007669"/>
    <property type="project" value="InterPro"/>
</dbReference>
<gene>
    <name evidence="5" type="primary">rlmL_24</name>
    <name evidence="5" type="ORF">SDC9_111222</name>
</gene>
<dbReference type="Gene3D" id="3.30.2130.30">
    <property type="match status" value="1"/>
</dbReference>
<reference evidence="5" key="1">
    <citation type="submission" date="2019-08" db="EMBL/GenBank/DDBJ databases">
        <authorList>
            <person name="Kucharzyk K."/>
            <person name="Murdoch R.W."/>
            <person name="Higgins S."/>
            <person name="Loffler F."/>
        </authorList>
    </citation>
    <scope>NUCLEOTIDE SEQUENCE</scope>
</reference>
<dbReference type="GO" id="GO:0070043">
    <property type="term" value="F:rRNA (guanine-N7-)-methyltransferase activity"/>
    <property type="evidence" value="ECO:0007669"/>
    <property type="project" value="TreeGrafter"/>
</dbReference>
<dbReference type="GO" id="GO:0008990">
    <property type="term" value="F:rRNA (guanine-N2-)-methyltransferase activity"/>
    <property type="evidence" value="ECO:0007669"/>
    <property type="project" value="TreeGrafter"/>
</dbReference>
<dbReference type="Pfam" id="PF22020">
    <property type="entry name" value="RlmL_1st"/>
    <property type="match status" value="1"/>
</dbReference>
<evidence type="ECO:0000259" key="4">
    <source>
        <dbReference type="PROSITE" id="PS51165"/>
    </source>
</evidence>
<organism evidence="5">
    <name type="scientific">bioreactor metagenome</name>
    <dbReference type="NCBI Taxonomy" id="1076179"/>
    <lineage>
        <taxon>unclassified sequences</taxon>
        <taxon>metagenomes</taxon>
        <taxon>ecological metagenomes</taxon>
    </lineage>
</organism>
<dbReference type="Gene3D" id="3.40.50.150">
    <property type="entry name" value="Vaccinia Virus protein VP39"/>
    <property type="match status" value="1"/>
</dbReference>
<dbReference type="PANTHER" id="PTHR47313:SF1">
    <property type="entry name" value="RIBOSOMAL RNA LARGE SUBUNIT METHYLTRANSFERASE K_L"/>
    <property type="match status" value="1"/>
</dbReference>
<dbReference type="InterPro" id="IPR054170">
    <property type="entry name" value="RlmL_1st"/>
</dbReference>
<dbReference type="InterPro" id="IPR029063">
    <property type="entry name" value="SAM-dependent_MTases_sf"/>
</dbReference>
<proteinExistence type="predicted"/>
<accession>A0A645BGN2</accession>
<dbReference type="InterPro" id="IPR004114">
    <property type="entry name" value="THUMP_dom"/>
</dbReference>
<feature type="domain" description="THUMP" evidence="4">
    <location>
        <begin position="48"/>
        <end position="159"/>
    </location>
</feature>
<dbReference type="Pfam" id="PF01170">
    <property type="entry name" value="UPF0020"/>
    <property type="match status" value="1"/>
</dbReference>
<dbReference type="EMBL" id="VSSQ01019890">
    <property type="protein sequence ID" value="MPM64336.1"/>
    <property type="molecule type" value="Genomic_DNA"/>
</dbReference>